<gene>
    <name evidence="8" type="ORF">FNM00_08995</name>
</gene>
<dbReference type="PROSITE" id="PS51935">
    <property type="entry name" value="NLPC_P60"/>
    <property type="match status" value="1"/>
</dbReference>
<name>A0A554S9M9_9ACTN</name>
<keyword evidence="9" id="KW-1185">Reference proteome</keyword>
<sequence>MPRTHRTTRLRALAVGTTSLGLAAVMSLTSAQADPQVTADDVEQAFHAAEAANEEVNQLTEDQETLQRRIDALTQEIEQVQAQYDSQRTELESAIVQQHLDAPLGPTVNLIASKDAQVFLDGLSAVDALNTSRSEALDAFSDTNRDLQNRQKQLEQHRAKLEAAVAEAEEKQAEVQSAYEQAQADLDRLDAAQQEEINAPGETEAPDVEIPPGSGNAQAAIEFALAQLGDPYVYGGTGPDSWDCSGLTQAAWAAAGVSLPRVVGPQIDAGTRIPLSEVQPGDLVAYSSMSHIGMYIGNGQVIHAPRPGKTVEIVGLGGFDVAARVG</sequence>
<evidence type="ECO:0000259" key="7">
    <source>
        <dbReference type="PROSITE" id="PS51935"/>
    </source>
</evidence>
<evidence type="ECO:0000256" key="4">
    <source>
        <dbReference type="ARBA" id="ARBA00022807"/>
    </source>
</evidence>
<dbReference type="RefSeq" id="WP_143913112.1">
    <property type="nucleotide sequence ID" value="NZ_VLNT01000006.1"/>
</dbReference>
<accession>A0A554S9M9</accession>
<dbReference type="OrthoDB" id="5177647at2"/>
<dbReference type="Gene3D" id="3.90.1720.10">
    <property type="entry name" value="endopeptidase domain like (from Nostoc punctiforme)"/>
    <property type="match status" value="1"/>
</dbReference>
<protein>
    <recommendedName>
        <fullName evidence="7">NlpC/P60 domain-containing protein</fullName>
    </recommendedName>
</protein>
<evidence type="ECO:0000256" key="5">
    <source>
        <dbReference type="SAM" id="Coils"/>
    </source>
</evidence>
<evidence type="ECO:0000313" key="9">
    <source>
        <dbReference type="Proteomes" id="UP000316988"/>
    </source>
</evidence>
<dbReference type="EMBL" id="VLNT01000006">
    <property type="protein sequence ID" value="TSD63058.1"/>
    <property type="molecule type" value="Genomic_DNA"/>
</dbReference>
<dbReference type="SUPFAM" id="SSF54001">
    <property type="entry name" value="Cysteine proteinases"/>
    <property type="match status" value="1"/>
</dbReference>
<feature type="coiled-coil region" evidence="5">
    <location>
        <begin position="39"/>
        <end position="97"/>
    </location>
</feature>
<dbReference type="AlphaFoldDB" id="A0A554S9M9"/>
<dbReference type="Proteomes" id="UP000316988">
    <property type="component" value="Unassembled WGS sequence"/>
</dbReference>
<feature type="domain" description="NlpC/P60" evidence="7">
    <location>
        <begin position="214"/>
        <end position="326"/>
    </location>
</feature>
<comment type="caution">
    <text evidence="8">The sequence shown here is derived from an EMBL/GenBank/DDBJ whole genome shotgun (WGS) entry which is preliminary data.</text>
</comment>
<keyword evidence="4" id="KW-0788">Thiol protease</keyword>
<dbReference type="InterPro" id="IPR000064">
    <property type="entry name" value="NLP_P60_dom"/>
</dbReference>
<dbReference type="GO" id="GO:0006508">
    <property type="term" value="P:proteolysis"/>
    <property type="evidence" value="ECO:0007669"/>
    <property type="project" value="UniProtKB-KW"/>
</dbReference>
<dbReference type="InterPro" id="IPR038765">
    <property type="entry name" value="Papain-like_cys_pep_sf"/>
</dbReference>
<dbReference type="PANTHER" id="PTHR47359">
    <property type="entry name" value="PEPTIDOGLYCAN DL-ENDOPEPTIDASE CWLO"/>
    <property type="match status" value="1"/>
</dbReference>
<feature type="signal peptide" evidence="6">
    <location>
        <begin position="1"/>
        <end position="33"/>
    </location>
</feature>
<reference evidence="8 9" key="1">
    <citation type="submission" date="2019-07" db="EMBL/GenBank/DDBJ databases">
        <authorList>
            <person name="Zhao L.H."/>
        </authorList>
    </citation>
    <scope>NUCLEOTIDE SEQUENCE [LARGE SCALE GENOMIC DNA]</scope>
    <source>
        <strain evidence="8 9">Co35</strain>
    </source>
</reference>
<evidence type="ECO:0000256" key="1">
    <source>
        <dbReference type="ARBA" id="ARBA00007074"/>
    </source>
</evidence>
<dbReference type="InterPro" id="IPR051794">
    <property type="entry name" value="PG_Endopeptidase_C40"/>
</dbReference>
<dbReference type="GO" id="GO:0008234">
    <property type="term" value="F:cysteine-type peptidase activity"/>
    <property type="evidence" value="ECO:0007669"/>
    <property type="project" value="UniProtKB-KW"/>
</dbReference>
<evidence type="ECO:0000313" key="8">
    <source>
        <dbReference type="EMBL" id="TSD63058.1"/>
    </source>
</evidence>
<proteinExistence type="inferred from homology"/>
<evidence type="ECO:0000256" key="2">
    <source>
        <dbReference type="ARBA" id="ARBA00022670"/>
    </source>
</evidence>
<organism evidence="8 9">
    <name type="scientific">Aeromicrobium piscarium</name>
    <dbReference type="NCBI Taxonomy" id="2590901"/>
    <lineage>
        <taxon>Bacteria</taxon>
        <taxon>Bacillati</taxon>
        <taxon>Actinomycetota</taxon>
        <taxon>Actinomycetes</taxon>
        <taxon>Propionibacteriales</taxon>
        <taxon>Nocardioidaceae</taxon>
        <taxon>Aeromicrobium</taxon>
    </lineage>
</organism>
<keyword evidence="3" id="KW-0378">Hydrolase</keyword>
<dbReference type="PANTHER" id="PTHR47359:SF3">
    <property type="entry name" value="NLP_P60 DOMAIN-CONTAINING PROTEIN-RELATED"/>
    <property type="match status" value="1"/>
</dbReference>
<keyword evidence="2" id="KW-0645">Protease</keyword>
<feature type="chain" id="PRO_5021985406" description="NlpC/P60 domain-containing protein" evidence="6">
    <location>
        <begin position="34"/>
        <end position="326"/>
    </location>
</feature>
<feature type="coiled-coil region" evidence="5">
    <location>
        <begin position="137"/>
        <end position="199"/>
    </location>
</feature>
<keyword evidence="6" id="KW-0732">Signal</keyword>
<evidence type="ECO:0000256" key="3">
    <source>
        <dbReference type="ARBA" id="ARBA00022801"/>
    </source>
</evidence>
<keyword evidence="5" id="KW-0175">Coiled coil</keyword>
<comment type="similarity">
    <text evidence="1">Belongs to the peptidase C40 family.</text>
</comment>
<dbReference type="Pfam" id="PF00877">
    <property type="entry name" value="NLPC_P60"/>
    <property type="match status" value="1"/>
</dbReference>
<evidence type="ECO:0000256" key="6">
    <source>
        <dbReference type="SAM" id="SignalP"/>
    </source>
</evidence>